<dbReference type="Gene3D" id="1.10.10.1450">
    <property type="match status" value="1"/>
</dbReference>
<dbReference type="OMA" id="FKEDCIS"/>
<gene>
    <name evidence="2" type="ORF">L798_00698</name>
</gene>
<keyword evidence="3" id="KW-1185">Reference proteome</keyword>
<organism evidence="2 3">
    <name type="scientific">Zootermopsis nevadensis</name>
    <name type="common">Dampwood termite</name>
    <dbReference type="NCBI Taxonomy" id="136037"/>
    <lineage>
        <taxon>Eukaryota</taxon>
        <taxon>Metazoa</taxon>
        <taxon>Ecdysozoa</taxon>
        <taxon>Arthropoda</taxon>
        <taxon>Hexapoda</taxon>
        <taxon>Insecta</taxon>
        <taxon>Pterygota</taxon>
        <taxon>Neoptera</taxon>
        <taxon>Polyneoptera</taxon>
        <taxon>Dictyoptera</taxon>
        <taxon>Blattodea</taxon>
        <taxon>Blattoidea</taxon>
        <taxon>Termitoidae</taxon>
        <taxon>Termopsidae</taxon>
        <taxon>Zootermopsis</taxon>
    </lineage>
</organism>
<evidence type="ECO:0000313" key="2">
    <source>
        <dbReference type="EMBL" id="KDR09354.1"/>
    </source>
</evidence>
<proteinExistence type="predicted"/>
<feature type="domain" description="Mos1 transposase HTH" evidence="1">
    <location>
        <begin position="12"/>
        <end position="54"/>
    </location>
</feature>
<name>A0A067QJY5_ZOONE</name>
<dbReference type="InParanoid" id="A0A067QJY5"/>
<feature type="non-terminal residue" evidence="2">
    <location>
        <position position="55"/>
    </location>
</feature>
<dbReference type="AlphaFoldDB" id="A0A067QJY5"/>
<dbReference type="Pfam" id="PF17906">
    <property type="entry name" value="HTH_48"/>
    <property type="match status" value="1"/>
</dbReference>
<accession>A0A067QJY5</accession>
<reference evidence="2 3" key="1">
    <citation type="journal article" date="2014" name="Nat. Commun.">
        <title>Molecular traces of alternative social organization in a termite genome.</title>
        <authorList>
            <person name="Terrapon N."/>
            <person name="Li C."/>
            <person name="Robertson H.M."/>
            <person name="Ji L."/>
            <person name="Meng X."/>
            <person name="Booth W."/>
            <person name="Chen Z."/>
            <person name="Childers C.P."/>
            <person name="Glastad K.M."/>
            <person name="Gokhale K."/>
            <person name="Gowin J."/>
            <person name="Gronenberg W."/>
            <person name="Hermansen R.A."/>
            <person name="Hu H."/>
            <person name="Hunt B.G."/>
            <person name="Huylmans A.K."/>
            <person name="Khalil S.M."/>
            <person name="Mitchell R.D."/>
            <person name="Munoz-Torres M.C."/>
            <person name="Mustard J.A."/>
            <person name="Pan H."/>
            <person name="Reese J.T."/>
            <person name="Scharf M.E."/>
            <person name="Sun F."/>
            <person name="Vogel H."/>
            <person name="Xiao J."/>
            <person name="Yang W."/>
            <person name="Yang Z."/>
            <person name="Yang Z."/>
            <person name="Zhou J."/>
            <person name="Zhu J."/>
            <person name="Brent C.S."/>
            <person name="Elsik C.G."/>
            <person name="Goodisman M.A."/>
            <person name="Liberles D.A."/>
            <person name="Roe R.M."/>
            <person name="Vargo E.L."/>
            <person name="Vilcinskas A."/>
            <person name="Wang J."/>
            <person name="Bornberg-Bauer E."/>
            <person name="Korb J."/>
            <person name="Zhang G."/>
            <person name="Liebig J."/>
        </authorList>
    </citation>
    <scope>NUCLEOTIDE SEQUENCE [LARGE SCALE GENOMIC DNA]</scope>
    <source>
        <tissue evidence="2">Whole organism</tissue>
    </source>
</reference>
<evidence type="ECO:0000259" key="1">
    <source>
        <dbReference type="Pfam" id="PF17906"/>
    </source>
</evidence>
<sequence length="55" mass="6446">MSDCKLEQSFNIEFLVKLQKSAAETFQLLTEANREDCLSPAHVFEWHKRFLDGDE</sequence>
<protein>
    <recommendedName>
        <fullName evidence="1">Mos1 transposase HTH domain-containing protein</fullName>
    </recommendedName>
</protein>
<dbReference type="InterPro" id="IPR041426">
    <property type="entry name" value="Mos1_HTH"/>
</dbReference>
<dbReference type="STRING" id="136037.A0A067QJY5"/>
<dbReference type="EMBL" id="KK853248">
    <property type="protein sequence ID" value="KDR09354.1"/>
    <property type="molecule type" value="Genomic_DNA"/>
</dbReference>
<evidence type="ECO:0000313" key="3">
    <source>
        <dbReference type="Proteomes" id="UP000027135"/>
    </source>
</evidence>
<dbReference type="Proteomes" id="UP000027135">
    <property type="component" value="Unassembled WGS sequence"/>
</dbReference>